<reference evidence="2 3" key="1">
    <citation type="submission" date="2016-07" db="EMBL/GenBank/DDBJ databases">
        <authorList>
            <consortium name="Pathogen Informatics"/>
        </authorList>
    </citation>
    <scope>NUCLEOTIDE SEQUENCE [LARGE SCALE GENOMIC DNA]</scope>
</reference>
<dbReference type="AlphaFoldDB" id="A0A1G4E900"/>
<dbReference type="Pfam" id="PF05795">
    <property type="entry name" value="Plasmodium_Vir"/>
    <property type="match status" value="1"/>
</dbReference>
<evidence type="ECO:0000313" key="2">
    <source>
        <dbReference type="EMBL" id="SCA59534.1"/>
    </source>
</evidence>
<keyword evidence="1" id="KW-0472">Membrane</keyword>
<dbReference type="VEuPathDB" id="PlasmoDB:PVPAM_010011100"/>
<sequence length="314" mass="36630">MTREENIEAESYDFFDNVVNYIEKAKSNVGPSNYESKCKSFMQTSGHYITDKETGKNICEQFIKLYYSLKDYDKCISNSRPDKLCSNFLNYWINSKLRKIMKGEDNCVSHVYDLLESQFTADEDFNINIDNKYIYNINEDDLHKMNILYSLYEKYTDISAMLENTTSRDKELLLSLSNASCKVYHEANYMCNDDNNNSKFCQELNKFESKYNELDGKVREQASELSDYFIRLSECPNTKIISTAVTGTIVGLIPLLGVLYKFTPMGQMFRSKIGILNNNISNNDEDMTKMSLMDQENEQFRFQQGTYNIKYQSL</sequence>
<feature type="transmembrane region" description="Helical" evidence="1">
    <location>
        <begin position="240"/>
        <end position="262"/>
    </location>
</feature>
<protein>
    <submittedName>
        <fullName evidence="2">Vir protein, putative</fullName>
    </submittedName>
</protein>
<dbReference type="VEuPathDB" id="PlasmoDB:PVX_145260"/>
<gene>
    <name evidence="2" type="ORF">PVT01_000006500</name>
</gene>
<name>A0A1G4E900_PLAVI</name>
<dbReference type="EMBL" id="FLYH01000002">
    <property type="protein sequence ID" value="SCA59534.1"/>
    <property type="molecule type" value="Genomic_DNA"/>
</dbReference>
<keyword evidence="1" id="KW-0812">Transmembrane</keyword>
<organism evidence="2 3">
    <name type="scientific">Plasmodium vivax</name>
    <name type="common">malaria parasite P. vivax</name>
    <dbReference type="NCBI Taxonomy" id="5855"/>
    <lineage>
        <taxon>Eukaryota</taxon>
        <taxon>Sar</taxon>
        <taxon>Alveolata</taxon>
        <taxon>Apicomplexa</taxon>
        <taxon>Aconoidasida</taxon>
        <taxon>Haemosporida</taxon>
        <taxon>Plasmodiidae</taxon>
        <taxon>Plasmodium</taxon>
        <taxon>Plasmodium (Plasmodium)</taxon>
    </lineage>
</organism>
<proteinExistence type="predicted"/>
<evidence type="ECO:0000313" key="3">
    <source>
        <dbReference type="Proteomes" id="UP000196402"/>
    </source>
</evidence>
<accession>A0A1G4E900</accession>
<keyword evidence="1" id="KW-1133">Transmembrane helix</keyword>
<dbReference type="InterPro" id="IPR008780">
    <property type="entry name" value="Plasmodium_Vir"/>
</dbReference>
<evidence type="ECO:0000256" key="1">
    <source>
        <dbReference type="SAM" id="Phobius"/>
    </source>
</evidence>
<dbReference type="VEuPathDB" id="PlasmoDB:PVP01_0006150"/>
<dbReference type="Proteomes" id="UP000196402">
    <property type="component" value="Unassembled WGS sequence"/>
</dbReference>